<feature type="compositionally biased region" description="Low complexity" evidence="1">
    <location>
        <begin position="266"/>
        <end position="280"/>
    </location>
</feature>
<feature type="region of interest" description="Disordered" evidence="1">
    <location>
        <begin position="787"/>
        <end position="810"/>
    </location>
</feature>
<feature type="compositionally biased region" description="Pro residues" evidence="1">
    <location>
        <begin position="722"/>
        <end position="734"/>
    </location>
</feature>
<feature type="region of interest" description="Disordered" evidence="1">
    <location>
        <begin position="694"/>
        <end position="744"/>
    </location>
</feature>
<reference evidence="2 3" key="1">
    <citation type="journal article" date="2021" name="MBio">
        <title>A New Model Trypanosomatid, Novymonas esmeraldas: Genomic Perception of Its 'Candidatus Pandoraea novymonadis' Endosymbiont.</title>
        <authorList>
            <person name="Zakharova A."/>
            <person name="Saura A."/>
            <person name="Butenko A."/>
            <person name="Podesvova L."/>
            <person name="Warmusova S."/>
            <person name="Kostygov A.Y."/>
            <person name="Nenarokova A."/>
            <person name="Lukes J."/>
            <person name="Opperdoes F.R."/>
            <person name="Yurchenko V."/>
        </authorList>
    </citation>
    <scope>NUCLEOTIDE SEQUENCE [LARGE SCALE GENOMIC DNA]</scope>
    <source>
        <strain evidence="2 3">E262AT.01</strain>
    </source>
</reference>
<gene>
    <name evidence="2" type="ORF">NESM_000386300</name>
</gene>
<feature type="compositionally biased region" description="Low complexity" evidence="1">
    <location>
        <begin position="441"/>
        <end position="459"/>
    </location>
</feature>
<feature type="compositionally biased region" description="Low complexity" evidence="1">
    <location>
        <begin position="735"/>
        <end position="744"/>
    </location>
</feature>
<comment type="caution">
    <text evidence="2">The sequence shown here is derived from an EMBL/GenBank/DDBJ whole genome shotgun (WGS) entry which is preliminary data.</text>
</comment>
<dbReference type="Proteomes" id="UP001430356">
    <property type="component" value="Unassembled WGS sequence"/>
</dbReference>
<feature type="compositionally biased region" description="Low complexity" evidence="1">
    <location>
        <begin position="586"/>
        <end position="602"/>
    </location>
</feature>
<accession>A0AAW0EP98</accession>
<keyword evidence="3" id="KW-1185">Reference proteome</keyword>
<feature type="compositionally biased region" description="Gly residues" evidence="1">
    <location>
        <begin position="281"/>
        <end position="291"/>
    </location>
</feature>
<evidence type="ECO:0000313" key="3">
    <source>
        <dbReference type="Proteomes" id="UP001430356"/>
    </source>
</evidence>
<feature type="compositionally biased region" description="Low complexity" evidence="1">
    <location>
        <begin position="508"/>
        <end position="518"/>
    </location>
</feature>
<feature type="region of interest" description="Disordered" evidence="1">
    <location>
        <begin position="439"/>
        <end position="534"/>
    </location>
</feature>
<name>A0AAW0EP98_9TRYP</name>
<evidence type="ECO:0000256" key="1">
    <source>
        <dbReference type="SAM" id="MobiDB-lite"/>
    </source>
</evidence>
<sequence>MSHDAPPAGLRADDQAHAGVGISRPEETSCAASPSLPSRGCYATSPVTAATASHCIAGSVPYVSVQVTPSTLSTSAAAQVHDSPALVTSTTPRLRHGAADEEAQPIDTHAVPEGLPRSASSVATDYFSTGSPFSRLSPASCSPPLRPQPTRLAMNVVASAADAHDAAAAAAAVPVEQPGAVGELPLSIGARQPLALRGRSPLSGWGQRVAELSSTGGAESLQPGCTVATAKRDSGAAASPYSAADEENGEVAGAFRHGEVAAALESPRTSLTTPTTAAPARGGGGGGGGHPARGSATDEPRQSPRRGEQSETFDVTFGTFVNTMSTAASTVNAGFFADAAAAASPLEERLAVQQARQALRETLALSQSESMSSGELGVTYMPPPSAHSLSTDVWMPSSSSDGSPPTLRHVAVRPPVALQLPDARNGVALPLRVNRRRHLSQEAASSEESPRSPASPDSAVGGLKAQLHQPAPSLRNGAASRSGEITAAAHSRDGGGADPPDSTGVPDASLSVSAAAAAAEDDEWGEPTPSAPERHVAFTDPVTATVVEAPSPTWASDASFFAPDYAHMDYKEDAGPSPGIDHHADPVAAAAAAAADEPAGDGAAEDEEDVILRAIPRFRFRRSSAAASSSSPLQAESAAEQTIRAPAWDAWARGGSGAHIGKGDGDAAPVERAPRVFFTKERLASRAALLQSRRVGGEAAPTAAAVTGGGGAAPGAHVSSPLPLPRPPPPPPPAATAAGSAGEAHPLRIRLAPPPAAAALPSSTPNGTIAVALPSFAAPASPGATNAVAVENGGNDDDDGFGGWVQPQQRPSLAAVTASIPRSQPLTRERCVQLLSTIHRNGAAASRPAAAASATAAEAAVGLQLVVDVLRDVFGRSVAPPAPEVPEAPDTPAPLCSAAAARSLDPPGPGESLSTMEDVFEALSFTPLASHDPAASPRGRTGSASTAALAASGASFAFSTGLAGVSRRAAMTAGAPQSNGDDDEDARVRLTRHLLFPTVTHTRDADNVDAGQVASTPPVATFLEGRRLPGAAAAAQWTEGDVLLSVQQEQRRIAQEVNGAVETERLEDVLKMLSAP</sequence>
<feature type="region of interest" description="Disordered" evidence="1">
    <location>
        <begin position="1"/>
        <end position="36"/>
    </location>
</feature>
<feature type="compositionally biased region" description="Low complexity" evidence="1">
    <location>
        <begin position="697"/>
        <end position="706"/>
    </location>
</feature>
<feature type="region of interest" description="Disordered" evidence="1">
    <location>
        <begin position="365"/>
        <end position="384"/>
    </location>
</feature>
<feature type="compositionally biased region" description="Basic and acidic residues" evidence="1">
    <location>
        <begin position="572"/>
        <end position="585"/>
    </location>
</feature>
<evidence type="ECO:0000313" key="2">
    <source>
        <dbReference type="EMBL" id="KAK7194673.1"/>
    </source>
</evidence>
<dbReference type="AlphaFoldDB" id="A0AAW0EP98"/>
<organism evidence="2 3">
    <name type="scientific">Novymonas esmeraldas</name>
    <dbReference type="NCBI Taxonomy" id="1808958"/>
    <lineage>
        <taxon>Eukaryota</taxon>
        <taxon>Discoba</taxon>
        <taxon>Euglenozoa</taxon>
        <taxon>Kinetoplastea</taxon>
        <taxon>Metakinetoplastina</taxon>
        <taxon>Trypanosomatida</taxon>
        <taxon>Trypanosomatidae</taxon>
        <taxon>Novymonas</taxon>
    </lineage>
</organism>
<feature type="region of interest" description="Disordered" evidence="1">
    <location>
        <begin position="572"/>
        <end position="607"/>
    </location>
</feature>
<feature type="region of interest" description="Disordered" evidence="1">
    <location>
        <begin position="264"/>
        <end position="312"/>
    </location>
</feature>
<protein>
    <submittedName>
        <fullName evidence="2">Uncharacterized protein</fullName>
    </submittedName>
</protein>
<dbReference type="EMBL" id="JAECZO010000040">
    <property type="protein sequence ID" value="KAK7194673.1"/>
    <property type="molecule type" value="Genomic_DNA"/>
</dbReference>
<proteinExistence type="predicted"/>
<feature type="compositionally biased region" description="Basic and acidic residues" evidence="1">
    <location>
        <begin position="296"/>
        <end position="309"/>
    </location>
</feature>